<keyword evidence="4" id="KW-1185">Reference proteome</keyword>
<dbReference type="Proteomes" id="UP000199647">
    <property type="component" value="Unassembled WGS sequence"/>
</dbReference>
<dbReference type="AlphaFoldDB" id="A0A1H9M1Y1"/>
<dbReference type="EMBL" id="FOFG01000012">
    <property type="protein sequence ID" value="SER17487.1"/>
    <property type="molecule type" value="Genomic_DNA"/>
</dbReference>
<dbReference type="Pfam" id="PF01321">
    <property type="entry name" value="Creatinase_N"/>
    <property type="match status" value="1"/>
</dbReference>
<evidence type="ECO:0000259" key="1">
    <source>
        <dbReference type="Pfam" id="PF00557"/>
    </source>
</evidence>
<dbReference type="PANTHER" id="PTHR46112:SF2">
    <property type="entry name" value="XAA-PRO AMINOPEPTIDASE P-RELATED"/>
    <property type="match status" value="1"/>
</dbReference>
<dbReference type="InterPro" id="IPR000994">
    <property type="entry name" value="Pept_M24"/>
</dbReference>
<sequence>MSGIFAPRLAALRAVLKAQGCAAMLVDHAELLAWITGYTVSETMYRAAIVPLEGEPLFVLRALDAPPCRAAVWFADVTGYADDEDPYAVVAEALRRRGLADGRLGVDARSYGFTEHTATRLRAALPAAAFVDVGPVSDRLRAVKDAHEIDLLRRASGIADRVMAELAREVKAGMRVRDAAAIAAAASLREGSDEGGPGPMLRARGDSEFLHAQGLGVVLGPGDVLHVELTPKVGNYSARLMRPILLGDCGDAERVTRRLTAIQARQIEAMVPGAPARDVDAVLRDAVLAEGLRPDYLNVTGYTLGLYGRTPRPSDFSLSFHPGSDWRLETGMVFHMYASAAGVAVSETVLVGSPPERLTRYGPGPIQLTA</sequence>
<reference evidence="3 4" key="1">
    <citation type="submission" date="2016-10" db="EMBL/GenBank/DDBJ databases">
        <authorList>
            <person name="de Groot N.N."/>
        </authorList>
    </citation>
    <scope>NUCLEOTIDE SEQUENCE [LARGE SCALE GENOMIC DNA]</scope>
    <source>
        <strain evidence="3 4">A52C2</strain>
    </source>
</reference>
<proteinExistence type="predicted"/>
<dbReference type="InterPro" id="IPR000587">
    <property type="entry name" value="Creatinase_N"/>
</dbReference>
<dbReference type="InterPro" id="IPR029149">
    <property type="entry name" value="Creatin/AminoP/Spt16_N"/>
</dbReference>
<dbReference type="InterPro" id="IPR036005">
    <property type="entry name" value="Creatinase/aminopeptidase-like"/>
</dbReference>
<dbReference type="Pfam" id="PF00557">
    <property type="entry name" value="Peptidase_M24"/>
    <property type="match status" value="1"/>
</dbReference>
<dbReference type="OrthoDB" id="9761809at2"/>
<dbReference type="RefSeq" id="WP_092498066.1">
    <property type="nucleotide sequence ID" value="NZ_FOFG01000012.1"/>
</dbReference>
<protein>
    <submittedName>
        <fullName evidence="3">Xaa-Pro dipeptidase</fullName>
    </submittedName>
</protein>
<dbReference type="SUPFAM" id="SSF53092">
    <property type="entry name" value="Creatinase/prolidase N-terminal domain"/>
    <property type="match status" value="1"/>
</dbReference>
<feature type="domain" description="Peptidase M24" evidence="1">
    <location>
        <begin position="151"/>
        <end position="351"/>
    </location>
</feature>
<evidence type="ECO:0000259" key="2">
    <source>
        <dbReference type="Pfam" id="PF01321"/>
    </source>
</evidence>
<evidence type="ECO:0000313" key="4">
    <source>
        <dbReference type="Proteomes" id="UP000199647"/>
    </source>
</evidence>
<accession>A0A1H9M1Y1</accession>
<dbReference type="Gene3D" id="3.90.230.10">
    <property type="entry name" value="Creatinase/methionine aminopeptidase superfamily"/>
    <property type="match status" value="1"/>
</dbReference>
<dbReference type="PANTHER" id="PTHR46112">
    <property type="entry name" value="AMINOPEPTIDASE"/>
    <property type="match status" value="1"/>
</dbReference>
<dbReference type="STRING" id="1855383.SAMN05216548_11298"/>
<dbReference type="SUPFAM" id="SSF55920">
    <property type="entry name" value="Creatinase/aminopeptidase"/>
    <property type="match status" value="1"/>
</dbReference>
<feature type="domain" description="Creatinase N-terminal" evidence="2">
    <location>
        <begin position="8"/>
        <end position="143"/>
    </location>
</feature>
<dbReference type="InterPro" id="IPR050659">
    <property type="entry name" value="Peptidase_M24B"/>
</dbReference>
<evidence type="ECO:0000313" key="3">
    <source>
        <dbReference type="EMBL" id="SER17487.1"/>
    </source>
</evidence>
<dbReference type="CDD" id="cd01066">
    <property type="entry name" value="APP_MetAP"/>
    <property type="match status" value="1"/>
</dbReference>
<name>A0A1H9M1Y1_9HYPH</name>
<gene>
    <name evidence="3" type="ORF">SAMN05216548_11298</name>
</gene>
<organism evidence="3 4">
    <name type="scientific">Faunimonas pinastri</name>
    <dbReference type="NCBI Taxonomy" id="1855383"/>
    <lineage>
        <taxon>Bacteria</taxon>
        <taxon>Pseudomonadati</taxon>
        <taxon>Pseudomonadota</taxon>
        <taxon>Alphaproteobacteria</taxon>
        <taxon>Hyphomicrobiales</taxon>
        <taxon>Afifellaceae</taxon>
        <taxon>Faunimonas</taxon>
    </lineage>
</organism>
<dbReference type="Gene3D" id="3.40.350.10">
    <property type="entry name" value="Creatinase/prolidase N-terminal domain"/>
    <property type="match status" value="1"/>
</dbReference>